<dbReference type="PANTHER" id="PTHR15952:SF11">
    <property type="entry name" value="EXPORTIN-T"/>
    <property type="match status" value="1"/>
</dbReference>
<reference evidence="5" key="1">
    <citation type="submission" date="2021-06" db="EMBL/GenBank/DDBJ databases">
        <authorList>
            <person name="Hodson N. C."/>
            <person name="Mongue J. A."/>
            <person name="Jaron S. K."/>
        </authorList>
    </citation>
    <scope>NUCLEOTIDE SEQUENCE</scope>
</reference>
<dbReference type="InterPro" id="IPR013598">
    <property type="entry name" value="Exportin-1/Importin-b-like"/>
</dbReference>
<keyword evidence="2" id="KW-0820">tRNA-binding</keyword>
<dbReference type="InterPro" id="IPR045546">
    <property type="entry name" value="Exportin-T_C"/>
</dbReference>
<dbReference type="PANTHER" id="PTHR15952">
    <property type="entry name" value="EXPORTIN-T/LOS1"/>
    <property type="match status" value="1"/>
</dbReference>
<gene>
    <name evidence="5" type="ORF">AFUS01_LOCUS43906</name>
</gene>
<keyword evidence="2" id="KW-0963">Cytoplasm</keyword>
<keyword evidence="1 2" id="KW-0813">Transport</keyword>
<comment type="subcellular location">
    <subcellularLocation>
        <location evidence="2">Nucleus</location>
    </subcellularLocation>
    <subcellularLocation>
        <location evidence="2">Cytoplasm</location>
    </subcellularLocation>
    <text evidence="2">Shuttles between the nucleus and the cytoplasm.</text>
</comment>
<sequence>MDESMLTCLTSSATSPDQQAKALQYFEELKSSDLGWQMCVQAVTSRAYTDDHIQFFCLQVIEHFAKFRYSTSQPQEQQILRDFLCQWTRFEADNNFHVPNLGSDSSFLKNKIAQVTALVFTQDYPTRWPNFFNDILFSCLQMGETAVDHYLRVLLAIDSEIGDKEINRTNMELQRNSIIKQAMRENVVNSLVDSWYTILTTYEKMNPVIVCRCLHVIGAYIHWIDINLVANDRFVPLFVKELSVLTLREASAECIYGIIMKGMDPLAKTKLVESFNTVLTNVGAWEAVHTNLEEDGDPEYVSKLGKILNGMGTSLIENYHRISKSESKESENSRAVIHAIESKVNLALDFLGFPYDEVSSSVFDFIRDYLHLIKTKPMLNEHEKQHLVKTLQTVTKKMRVDDDYNFENEGEEEACFMEFRKQMKVLFDNVALIDKSLVLEHVQGMVTNSLQNWKKLPFEVSSSC</sequence>
<name>A0A8J2LFM2_9HEXA</name>
<dbReference type="GO" id="GO:0016363">
    <property type="term" value="C:nuclear matrix"/>
    <property type="evidence" value="ECO:0007669"/>
    <property type="project" value="TreeGrafter"/>
</dbReference>
<keyword evidence="2" id="KW-0694">RNA-binding</keyword>
<feature type="domain" description="Exportin-T C-terminal" evidence="4">
    <location>
        <begin position="338"/>
        <end position="455"/>
    </location>
</feature>
<dbReference type="GO" id="GO:0000049">
    <property type="term" value="F:tRNA binding"/>
    <property type="evidence" value="ECO:0007669"/>
    <property type="project" value="UniProtKB-UniRule"/>
</dbReference>
<dbReference type="Pfam" id="PF19282">
    <property type="entry name" value="Exportin-T"/>
    <property type="match status" value="1"/>
</dbReference>
<accession>A0A8J2LFM2</accession>
<dbReference type="GO" id="GO:0005737">
    <property type="term" value="C:cytoplasm"/>
    <property type="evidence" value="ECO:0007669"/>
    <property type="project" value="UniProtKB-SubCell"/>
</dbReference>
<dbReference type="GO" id="GO:0031267">
    <property type="term" value="F:small GTPase binding"/>
    <property type="evidence" value="ECO:0007669"/>
    <property type="project" value="InterPro"/>
</dbReference>
<comment type="caution">
    <text evidence="5">The sequence shown here is derived from an EMBL/GenBank/DDBJ whole genome shotgun (WGS) entry which is preliminary data.</text>
</comment>
<evidence type="ECO:0000313" key="5">
    <source>
        <dbReference type="EMBL" id="CAG7834393.1"/>
    </source>
</evidence>
<dbReference type="EMBL" id="CAJVCH010570223">
    <property type="protein sequence ID" value="CAG7834393.1"/>
    <property type="molecule type" value="Genomic_DNA"/>
</dbReference>
<protein>
    <recommendedName>
        <fullName evidence="2">Exportin-T</fullName>
    </recommendedName>
    <alternativeName>
        <fullName evidence="2">Exportin(tRNA)</fullName>
    </alternativeName>
    <alternativeName>
        <fullName evidence="2">tRNA exportin</fullName>
    </alternativeName>
</protein>
<comment type="function">
    <text evidence="2">tRNA nucleus export receptor which facilitates tRNA translocation across the nuclear pore complex.</text>
</comment>
<evidence type="ECO:0000313" key="6">
    <source>
        <dbReference type="Proteomes" id="UP000708208"/>
    </source>
</evidence>
<dbReference type="OrthoDB" id="26399at2759"/>
<evidence type="ECO:0000256" key="2">
    <source>
        <dbReference type="RuleBase" id="RU366037"/>
    </source>
</evidence>
<organism evidence="5 6">
    <name type="scientific">Allacma fusca</name>
    <dbReference type="NCBI Taxonomy" id="39272"/>
    <lineage>
        <taxon>Eukaryota</taxon>
        <taxon>Metazoa</taxon>
        <taxon>Ecdysozoa</taxon>
        <taxon>Arthropoda</taxon>
        <taxon>Hexapoda</taxon>
        <taxon>Collembola</taxon>
        <taxon>Symphypleona</taxon>
        <taxon>Sminthuridae</taxon>
        <taxon>Allacma</taxon>
    </lineage>
</organism>
<keyword evidence="6" id="KW-1185">Reference proteome</keyword>
<evidence type="ECO:0000256" key="1">
    <source>
        <dbReference type="ARBA" id="ARBA00022448"/>
    </source>
</evidence>
<dbReference type="Proteomes" id="UP000708208">
    <property type="component" value="Unassembled WGS sequence"/>
</dbReference>
<keyword evidence="2" id="KW-0539">Nucleus</keyword>
<feature type="domain" description="Exportin-1/Importin-beta-like" evidence="3">
    <location>
        <begin position="106"/>
        <end position="255"/>
    </location>
</feature>
<dbReference type="AlphaFoldDB" id="A0A8J2LFM2"/>
<dbReference type="GO" id="GO:0005643">
    <property type="term" value="C:nuclear pore"/>
    <property type="evidence" value="ECO:0007669"/>
    <property type="project" value="TreeGrafter"/>
</dbReference>
<dbReference type="InterPro" id="IPR040017">
    <property type="entry name" value="XPOT"/>
</dbReference>
<comment type="similarity">
    <text evidence="2">Belongs to the exportin family.</text>
</comment>
<evidence type="ECO:0000259" key="3">
    <source>
        <dbReference type="Pfam" id="PF08389"/>
    </source>
</evidence>
<evidence type="ECO:0000259" key="4">
    <source>
        <dbReference type="Pfam" id="PF19282"/>
    </source>
</evidence>
<dbReference type="GO" id="GO:0071528">
    <property type="term" value="P:tRNA re-export from nucleus"/>
    <property type="evidence" value="ECO:0007669"/>
    <property type="project" value="UniProtKB-UniRule"/>
</dbReference>
<dbReference type="Pfam" id="PF08389">
    <property type="entry name" value="Xpo1"/>
    <property type="match status" value="1"/>
</dbReference>
<proteinExistence type="inferred from homology"/>